<dbReference type="InterPro" id="IPR011604">
    <property type="entry name" value="PDDEXK-like_dom_sf"/>
</dbReference>
<dbReference type="Gene3D" id="3.90.320.10">
    <property type="match status" value="1"/>
</dbReference>
<dbReference type="Proteomes" id="UP000035503">
    <property type="component" value="Chromosome"/>
</dbReference>
<dbReference type="PATRIC" id="fig|1277257.4.peg.495"/>
<name>A0A0G3I2I3_LIBAF</name>
<gene>
    <name evidence="1" type="ORF">G293_02285</name>
</gene>
<organism evidence="1 2">
    <name type="scientific">Candidatus Liberibacter africanus PTSAPSY</name>
    <dbReference type="NCBI Taxonomy" id="1277257"/>
    <lineage>
        <taxon>Bacteria</taxon>
        <taxon>Pseudomonadati</taxon>
        <taxon>Pseudomonadota</taxon>
        <taxon>Alphaproteobacteria</taxon>
        <taxon>Hyphomicrobiales</taxon>
        <taxon>Rhizobiaceae</taxon>
        <taxon>Liberibacter</taxon>
    </lineage>
</organism>
<evidence type="ECO:0000313" key="1">
    <source>
        <dbReference type="EMBL" id="AKK20089.1"/>
    </source>
</evidence>
<keyword evidence="2" id="KW-1185">Reference proteome</keyword>
<evidence type="ECO:0008006" key="3">
    <source>
        <dbReference type="Google" id="ProtNLM"/>
    </source>
</evidence>
<sequence>MDLNTTLSKQINTLIDETIPEREPRKYLGASLIGDSCPRKLQYHMTGTPPDQKLSGIISRIFDTGHALEKVAIEWMRQAGFELLTEDETGQQFGFSQGDGAIQGHIDGIITSAPEELNLATPCLWECKTMNNKSWLTTSQQGLVKSKPVYASQIAFYQAYMECYEHPALFMAINKDTSELYFERVPFDGFLAQQLTERAVNIIEDTKVDYSLPRISEDPECFFCRFCEFKRKCWNEQA</sequence>
<reference evidence="1 2" key="1">
    <citation type="journal article" date="2015" name="Genome Announc.">
        <title>Complete Genome Sequence of 'Candidatus Liberibacter africanus,' a Bacterium Associated with Citrus Huanglongbing.</title>
        <authorList>
            <person name="Lin H."/>
            <person name="Pietersen G."/>
            <person name="Han C."/>
            <person name="Read D.A."/>
            <person name="Lou B."/>
            <person name="Gupta G."/>
            <person name="Civerolo E.L."/>
        </authorList>
    </citation>
    <scope>NUCLEOTIDE SEQUENCE [LARGE SCALE GENOMIC DNA]</scope>
    <source>
        <strain evidence="1 2">PTSAPSY</strain>
    </source>
</reference>
<proteinExistence type="predicted"/>
<dbReference type="EMBL" id="CP004021">
    <property type="protein sequence ID" value="AKK20089.1"/>
    <property type="molecule type" value="Genomic_DNA"/>
</dbReference>
<evidence type="ECO:0000313" key="2">
    <source>
        <dbReference type="Proteomes" id="UP000035503"/>
    </source>
</evidence>
<dbReference type="AlphaFoldDB" id="A0A0G3I2I3"/>
<dbReference type="STRING" id="1277257.G293_02285"/>
<protein>
    <recommendedName>
        <fullName evidence="3">PD-(D/E)XK endonuclease-like domain-containing protein</fullName>
    </recommendedName>
</protein>
<dbReference type="KEGG" id="lau:G293_02285"/>
<accession>A0A0G3I2I3</accession>